<keyword evidence="3" id="KW-1185">Reference proteome</keyword>
<protein>
    <submittedName>
        <fullName evidence="2">Uncharacterized protein</fullName>
    </submittedName>
</protein>
<dbReference type="Proteomes" id="UP000054630">
    <property type="component" value="Unassembled WGS sequence"/>
</dbReference>
<organism evidence="2 3">
    <name type="scientific">Trichinella nelsoni</name>
    <dbReference type="NCBI Taxonomy" id="6336"/>
    <lineage>
        <taxon>Eukaryota</taxon>
        <taxon>Metazoa</taxon>
        <taxon>Ecdysozoa</taxon>
        <taxon>Nematoda</taxon>
        <taxon>Enoplea</taxon>
        <taxon>Dorylaimia</taxon>
        <taxon>Trichinellida</taxon>
        <taxon>Trichinellidae</taxon>
        <taxon>Trichinella</taxon>
    </lineage>
</organism>
<gene>
    <name evidence="2" type="ORF">T07_103</name>
</gene>
<evidence type="ECO:0000313" key="2">
    <source>
        <dbReference type="EMBL" id="KRX28016.1"/>
    </source>
</evidence>
<dbReference type="AlphaFoldDB" id="A0A0V0SMC9"/>
<dbReference type="EMBL" id="JYDL01000001">
    <property type="protein sequence ID" value="KRX28016.1"/>
    <property type="molecule type" value="Genomic_DNA"/>
</dbReference>
<name>A0A0V0SMC9_9BILA</name>
<dbReference type="OrthoDB" id="10271327at2759"/>
<evidence type="ECO:0000256" key="1">
    <source>
        <dbReference type="SAM" id="MobiDB-lite"/>
    </source>
</evidence>
<proteinExistence type="predicted"/>
<reference evidence="2 3" key="1">
    <citation type="submission" date="2015-01" db="EMBL/GenBank/DDBJ databases">
        <title>Evolution of Trichinella species and genotypes.</title>
        <authorList>
            <person name="Korhonen P.K."/>
            <person name="Edoardo P."/>
            <person name="Giuseppe L.R."/>
            <person name="Gasser R.B."/>
        </authorList>
    </citation>
    <scope>NUCLEOTIDE SEQUENCE [LARGE SCALE GENOMIC DNA]</scope>
    <source>
        <strain evidence="2">ISS37</strain>
    </source>
</reference>
<accession>A0A0V0SMC9</accession>
<feature type="region of interest" description="Disordered" evidence="1">
    <location>
        <begin position="1"/>
        <end position="23"/>
    </location>
</feature>
<evidence type="ECO:0000313" key="3">
    <source>
        <dbReference type="Proteomes" id="UP000054630"/>
    </source>
</evidence>
<comment type="caution">
    <text evidence="2">The sequence shown here is derived from an EMBL/GenBank/DDBJ whole genome shotgun (WGS) entry which is preliminary data.</text>
</comment>
<sequence length="105" mass="12305">MKAQVQSGKKRGQRMDRQVRKKPTDIRHDGLCLSRQEEIRLICENLMKAREERTKNISNISQLSFITIDNITTNVVHLDFTCPVHLEHCLTTHRLGKTIWDMFDS</sequence>
<feature type="compositionally biased region" description="Basic and acidic residues" evidence="1">
    <location>
        <begin position="13"/>
        <end position="23"/>
    </location>
</feature>